<dbReference type="Proteomes" id="UP000515145">
    <property type="component" value="Chromosome 9"/>
</dbReference>
<dbReference type="PANTHER" id="PTHR11188">
    <property type="entry name" value="ARRESTIN DOMAIN CONTAINING PROTEIN"/>
    <property type="match status" value="1"/>
</dbReference>
<dbReference type="Pfam" id="PF02752">
    <property type="entry name" value="Arrestin_C"/>
    <property type="match status" value="1"/>
</dbReference>
<dbReference type="InterPro" id="IPR011021">
    <property type="entry name" value="Arrestin-like_N"/>
</dbReference>
<dbReference type="InterPro" id="IPR014756">
    <property type="entry name" value="Ig_E-set"/>
</dbReference>
<evidence type="ECO:0000256" key="1">
    <source>
        <dbReference type="ARBA" id="ARBA00005298"/>
    </source>
</evidence>
<dbReference type="OrthoDB" id="7785529at2759"/>
<dbReference type="PANTHER" id="PTHR11188:SF135">
    <property type="entry name" value="ARRESTIN DOMAIN CONTAINING 3-LIKE-RELATED"/>
    <property type="match status" value="1"/>
</dbReference>
<dbReference type="Gene3D" id="2.60.40.640">
    <property type="match status" value="2"/>
</dbReference>
<proteinExistence type="inferred from homology"/>
<dbReference type="SUPFAM" id="SSF81296">
    <property type="entry name" value="E set domains"/>
    <property type="match status" value="2"/>
</dbReference>
<name>A0A6P7J179_9TELE</name>
<dbReference type="GO" id="GO:0015031">
    <property type="term" value="P:protein transport"/>
    <property type="evidence" value="ECO:0007669"/>
    <property type="project" value="TreeGrafter"/>
</dbReference>
<dbReference type="GO" id="GO:0005737">
    <property type="term" value="C:cytoplasm"/>
    <property type="evidence" value="ECO:0007669"/>
    <property type="project" value="TreeGrafter"/>
</dbReference>
<reference evidence="4" key="1">
    <citation type="submission" date="2025-08" db="UniProtKB">
        <authorList>
            <consortium name="RefSeq"/>
        </authorList>
    </citation>
    <scope>IDENTIFICATION</scope>
</reference>
<dbReference type="Pfam" id="PF00339">
    <property type="entry name" value="Arrestin_N"/>
    <property type="match status" value="1"/>
</dbReference>
<evidence type="ECO:0000313" key="4">
    <source>
        <dbReference type="RefSeq" id="XP_028270311.1"/>
    </source>
</evidence>
<dbReference type="SMART" id="SM01017">
    <property type="entry name" value="Arrestin_C"/>
    <property type="match status" value="1"/>
</dbReference>
<comment type="similarity">
    <text evidence="1">Belongs to the arrestin family.</text>
</comment>
<dbReference type="InterPro" id="IPR050357">
    <property type="entry name" value="Arrestin_domain-protein"/>
</dbReference>
<gene>
    <name evidence="4" type="primary">LOC114441536</name>
</gene>
<keyword evidence="3" id="KW-1185">Reference proteome</keyword>
<dbReference type="InterPro" id="IPR014752">
    <property type="entry name" value="Arrestin-like_C"/>
</dbReference>
<accession>A0A6P7J179</accession>
<evidence type="ECO:0000259" key="2">
    <source>
        <dbReference type="SMART" id="SM01017"/>
    </source>
</evidence>
<dbReference type="GO" id="GO:0005886">
    <property type="term" value="C:plasma membrane"/>
    <property type="evidence" value="ECO:0007669"/>
    <property type="project" value="TreeGrafter"/>
</dbReference>
<dbReference type="RefSeq" id="XP_028270311.1">
    <property type="nucleotide sequence ID" value="XM_028414510.1"/>
</dbReference>
<dbReference type="GeneID" id="114441536"/>
<protein>
    <submittedName>
        <fullName evidence="4">Arrestin domain-containing protein 3-like</fullName>
    </submittedName>
</protein>
<dbReference type="GO" id="GO:0007399">
    <property type="term" value="P:nervous system development"/>
    <property type="evidence" value="ECO:0007669"/>
    <property type="project" value="UniProtKB-ARBA"/>
</dbReference>
<dbReference type="InterPro" id="IPR011022">
    <property type="entry name" value="Arrestin_C-like"/>
</dbReference>
<sequence>MSPIKDLRLTYRLLNEEGTFSDGDIIIGSVVFNLTKDTKMKSLFVKIKGDAHVQWSEGDGDSTTTYKAHRRYFKIKEFLIGENDKGTVLSKGLHDIKFFLPIPNGDLPSSFKGKHGNIIYMLEAKISRSWRWPSKVKDEIQFVSRFFPCLDQVMHSQTGSVNKETGVFSKGQIQMTATVEKKVCSPGDTISIVAKICNSSSKKVKPKFSLLQKTVYRVNDSTKVCEKVLFKMVGDILTPNSENTATCQLQVPADAVYTLHNCDILSIEYFIKVYVDIKFAVDPKVLFPLVVVPHKFTTIRPEEAAEVHPQAAAWASNFLPLTTLVGLRSTDSGATYGFSAGPSTSSAGQYPDTHF</sequence>
<evidence type="ECO:0000313" key="3">
    <source>
        <dbReference type="Proteomes" id="UP000515145"/>
    </source>
</evidence>
<feature type="domain" description="Arrestin C-terminal-like" evidence="2">
    <location>
        <begin position="169"/>
        <end position="294"/>
    </location>
</feature>
<dbReference type="AlphaFoldDB" id="A0A6P7J179"/>
<organism evidence="3 4">
    <name type="scientific">Parambassis ranga</name>
    <name type="common">Indian glassy fish</name>
    <dbReference type="NCBI Taxonomy" id="210632"/>
    <lineage>
        <taxon>Eukaryota</taxon>
        <taxon>Metazoa</taxon>
        <taxon>Chordata</taxon>
        <taxon>Craniata</taxon>
        <taxon>Vertebrata</taxon>
        <taxon>Euteleostomi</taxon>
        <taxon>Actinopterygii</taxon>
        <taxon>Neopterygii</taxon>
        <taxon>Teleostei</taxon>
        <taxon>Neoteleostei</taxon>
        <taxon>Acanthomorphata</taxon>
        <taxon>Ovalentaria</taxon>
        <taxon>Ambassidae</taxon>
        <taxon>Parambassis</taxon>
    </lineage>
</organism>
<dbReference type="InParanoid" id="A0A6P7J179"/>